<organism evidence="3 4">
    <name type="scientific">Lolium multiflorum</name>
    <name type="common">Italian ryegrass</name>
    <name type="synonym">Lolium perenne subsp. multiflorum</name>
    <dbReference type="NCBI Taxonomy" id="4521"/>
    <lineage>
        <taxon>Eukaryota</taxon>
        <taxon>Viridiplantae</taxon>
        <taxon>Streptophyta</taxon>
        <taxon>Embryophyta</taxon>
        <taxon>Tracheophyta</taxon>
        <taxon>Spermatophyta</taxon>
        <taxon>Magnoliopsida</taxon>
        <taxon>Liliopsida</taxon>
        <taxon>Poales</taxon>
        <taxon>Poaceae</taxon>
        <taxon>BOP clade</taxon>
        <taxon>Pooideae</taxon>
        <taxon>Poodae</taxon>
        <taxon>Poeae</taxon>
        <taxon>Poeae Chloroplast Group 2 (Poeae type)</taxon>
        <taxon>Loliodinae</taxon>
        <taxon>Loliinae</taxon>
        <taxon>Lolium</taxon>
    </lineage>
</organism>
<dbReference type="PANTHER" id="PTHR33120:SF57">
    <property type="entry name" value="PIR2-LIKE HELICAL DOMAIN-CONTAINING PROTEIN"/>
    <property type="match status" value="1"/>
</dbReference>
<accession>A0AAD8RUH3</accession>
<evidence type="ECO:0000313" key="3">
    <source>
        <dbReference type="EMBL" id="KAK1632016.1"/>
    </source>
</evidence>
<gene>
    <name evidence="3" type="ORF">QYE76_006331</name>
</gene>
<proteinExistence type="predicted"/>
<dbReference type="PANTHER" id="PTHR33120">
    <property type="entry name" value="EXPRESSED PROTEIN-RELATED"/>
    <property type="match status" value="1"/>
</dbReference>
<feature type="domain" description="PIR2-like helical" evidence="2">
    <location>
        <begin position="51"/>
        <end position="155"/>
    </location>
</feature>
<dbReference type="Pfam" id="PF20235">
    <property type="entry name" value="PIR2-like_helical"/>
    <property type="match status" value="2"/>
</dbReference>
<reference evidence="3" key="1">
    <citation type="submission" date="2023-07" db="EMBL/GenBank/DDBJ databases">
        <title>A chromosome-level genome assembly of Lolium multiflorum.</title>
        <authorList>
            <person name="Chen Y."/>
            <person name="Copetti D."/>
            <person name="Kolliker R."/>
            <person name="Studer B."/>
        </authorList>
    </citation>
    <scope>NUCLEOTIDE SEQUENCE</scope>
    <source>
        <strain evidence="3">02402/16</strain>
        <tissue evidence="3">Leaf</tissue>
    </source>
</reference>
<comment type="caution">
    <text evidence="3">The sequence shown here is derived from an EMBL/GenBank/DDBJ whole genome shotgun (WGS) entry which is preliminary data.</text>
</comment>
<sequence length="699" mass="77212">MAAALIASTSSRFSRMCISEPRIYGPRTLDDEAPIVPKEERDELRSELRGKIDGCYQQAKLRAGVVDLTGFCFGLLDPVSNIVAGAIIASAAVVQADPDPAVVQRKPGQAGNIEQRSLDGLVAFLAALFPHLNEARAMWYLSKADLDPLVAARLVVQHRGMEQSFGFTSDATVAAVETALRCAAAAAQHPSPKQFASGWKLLSHFLNRVDAAVLPGSGPCAAVYQFLSIAIKDILVMEPQPSVFSLEKSWELASSRLLKLNPEPFVSNKVNVFPDRSTVRRVLLNTIHGYYLQALARLPKERLRSQYHHSLLQAGHCYGPLDPVSNIILNTIWYSRAFPLEKKVDLEAISSKGLLRIAVRSFYGLLSFLCTRCGTDNLSPDEAMQRLQAAGADLRIADPNPLDDYNNDEAMVCSSVEQAYVAAATAALHPKPHDQAQLLGPSNKSMMHVASNYLKDGGKLSQVDADHLAESLFSFNVSERPETIIKVVNRSTYTSTEQLTSKFWNHHAGVVRTVKSLLDGYSRQPGVPKYELHVICGVNERADGPVYTAPFKGTFRCSHVNFLATQSADTPPTLFFAEFHNDGGTQERGWCCPVDIPPPGTEQVRCLYCEYVGTRIVHPAQGSFHGNGIEFEKMWGGEKLYSHSYNNDAIIMRSLEATLWVDYLEDDCIYNTYRLDDKHIGVKAFIKKVLLDEKKSGWH</sequence>
<dbReference type="EMBL" id="JAUUTY010000005">
    <property type="protein sequence ID" value="KAK1632016.1"/>
    <property type="molecule type" value="Genomic_DNA"/>
</dbReference>
<evidence type="ECO:0000313" key="4">
    <source>
        <dbReference type="Proteomes" id="UP001231189"/>
    </source>
</evidence>
<evidence type="ECO:0000259" key="2">
    <source>
        <dbReference type="Pfam" id="PF20235"/>
    </source>
</evidence>
<name>A0AAD8RUH3_LOLMU</name>
<feature type="domain" description="DUF3615" evidence="1">
    <location>
        <begin position="514"/>
        <end position="619"/>
    </location>
</feature>
<dbReference type="InterPro" id="IPR046527">
    <property type="entry name" value="PIR2-like_helical"/>
</dbReference>
<protein>
    <submittedName>
        <fullName evidence="3">Uncharacterized protein</fullName>
    </submittedName>
</protein>
<dbReference type="Proteomes" id="UP001231189">
    <property type="component" value="Unassembled WGS sequence"/>
</dbReference>
<keyword evidence="4" id="KW-1185">Reference proteome</keyword>
<dbReference type="Pfam" id="PF12274">
    <property type="entry name" value="DUF3615"/>
    <property type="match status" value="1"/>
</dbReference>
<dbReference type="AlphaFoldDB" id="A0AAD8RUH3"/>
<feature type="domain" description="PIR2-like helical" evidence="2">
    <location>
        <begin position="286"/>
        <end position="397"/>
    </location>
</feature>
<dbReference type="InterPro" id="IPR022059">
    <property type="entry name" value="DUF3615"/>
</dbReference>
<evidence type="ECO:0000259" key="1">
    <source>
        <dbReference type="Pfam" id="PF12274"/>
    </source>
</evidence>